<protein>
    <submittedName>
        <fullName evidence="2">Uncharacterized protein</fullName>
    </submittedName>
</protein>
<keyword evidence="3" id="KW-1185">Reference proteome</keyword>
<evidence type="ECO:0000313" key="3">
    <source>
        <dbReference type="Proteomes" id="UP000248333"/>
    </source>
</evidence>
<feature type="signal peptide" evidence="1">
    <location>
        <begin position="1"/>
        <end position="18"/>
    </location>
</feature>
<dbReference type="AlphaFoldDB" id="A0A318NAS9"/>
<organism evidence="2 3">
    <name type="scientific">Micromonospora arborensis</name>
    <dbReference type="NCBI Taxonomy" id="2116518"/>
    <lineage>
        <taxon>Bacteria</taxon>
        <taxon>Bacillati</taxon>
        <taxon>Actinomycetota</taxon>
        <taxon>Actinomycetes</taxon>
        <taxon>Micromonosporales</taxon>
        <taxon>Micromonosporaceae</taxon>
        <taxon>Micromonospora</taxon>
    </lineage>
</organism>
<proteinExistence type="predicted"/>
<evidence type="ECO:0000256" key="1">
    <source>
        <dbReference type="SAM" id="SignalP"/>
    </source>
</evidence>
<dbReference type="OrthoDB" id="3295547at2"/>
<reference evidence="2 3" key="1">
    <citation type="submission" date="2018-03" db="EMBL/GenBank/DDBJ databases">
        <title>Bioinformatic expansion and discovery of thiopeptide antibiotics.</title>
        <authorList>
            <person name="Schwalen C.J."/>
            <person name="Hudson G.A."/>
            <person name="Mitchell D.A."/>
        </authorList>
    </citation>
    <scope>NUCLEOTIDE SEQUENCE [LARGE SCALE GENOMIC DNA]</scope>
    <source>
        <strain evidence="2 3">NRRL 8041</strain>
    </source>
</reference>
<dbReference type="Proteomes" id="UP000248333">
    <property type="component" value="Unassembled WGS sequence"/>
</dbReference>
<dbReference type="RefSeq" id="WP_110567956.1">
    <property type="nucleotide sequence ID" value="NZ_PYBV01000055.1"/>
</dbReference>
<dbReference type="EMBL" id="PYBV01000055">
    <property type="protein sequence ID" value="PYC64307.1"/>
    <property type="molecule type" value="Genomic_DNA"/>
</dbReference>
<accession>A0A318NAS9</accession>
<sequence length="329" mass="34928">MRVVVKRFVVVMALAGLAACGGAPTAAEAPTGGRETPRSAAVTGTPTIQSAWTSCAVDAPIQNDGRPLAALALTRLGTDFTVATAVHCQLEPKRRADGGEDLVLTEGRATDVTALLAALRLPDDTTTVEACTLEMPWVPNLLLLDAQGRWTRIGLPVNACGKPRPEVTEAVRGLRLTTVSEKVVREIVSAGAAASGCNQEWSDVLATETGDPRLLPRPGRVPLPPQVRLCVYRVPTQQQGTPQPAGTFEYGLLLPQHRRAAIEQTLTTLRPAEQCSDAADQFAALQDATITGDVVYVELDHCRRVLATPLYGPPILAQADAALIELLSR</sequence>
<gene>
    <name evidence="2" type="ORF">C7C45_30595</name>
</gene>
<keyword evidence="1" id="KW-0732">Signal</keyword>
<evidence type="ECO:0000313" key="2">
    <source>
        <dbReference type="EMBL" id="PYC64307.1"/>
    </source>
</evidence>
<dbReference type="PROSITE" id="PS51257">
    <property type="entry name" value="PROKAR_LIPOPROTEIN"/>
    <property type="match status" value="1"/>
</dbReference>
<comment type="caution">
    <text evidence="2">The sequence shown here is derived from an EMBL/GenBank/DDBJ whole genome shotgun (WGS) entry which is preliminary data.</text>
</comment>
<name>A0A318NAS9_9ACTN</name>
<feature type="chain" id="PRO_5038708453" evidence="1">
    <location>
        <begin position="19"/>
        <end position="329"/>
    </location>
</feature>